<gene>
    <name evidence="1" type="ORF">LCMAC202_04450</name>
</gene>
<name>A0A481YXV3_9VIRU</name>
<sequence length="167" mass="19664">MEITHSLLSKVWEKGYCNDNNHHHSEQYQETLRKTYCLQWIHLKNTTYISHRFNQDEVKNLIEAGKVCTYRGKRSYLFIDELESIEKNWQWKSDNGYFIRLDSCSPKDSPLGVGPVFDSRGVIDRIITSSRCVQSLEKGDEPIVILIPWNSEINISNEFRCFFIIRA</sequence>
<protein>
    <submittedName>
        <fullName evidence="1">Uncharacterized protein</fullName>
    </submittedName>
</protein>
<dbReference type="EMBL" id="MK500374">
    <property type="protein sequence ID" value="QBK88083.1"/>
    <property type="molecule type" value="Genomic_DNA"/>
</dbReference>
<organism evidence="1">
    <name type="scientific">Marseillevirus LCMAC202</name>
    <dbReference type="NCBI Taxonomy" id="2506606"/>
    <lineage>
        <taxon>Viruses</taxon>
        <taxon>Varidnaviria</taxon>
        <taxon>Bamfordvirae</taxon>
        <taxon>Nucleocytoviricota</taxon>
        <taxon>Megaviricetes</taxon>
        <taxon>Pimascovirales</taxon>
        <taxon>Pimascovirales incertae sedis</taxon>
        <taxon>Marseilleviridae</taxon>
    </lineage>
</organism>
<accession>A0A481YXV3</accession>
<proteinExistence type="predicted"/>
<reference evidence="1" key="1">
    <citation type="journal article" date="2019" name="MBio">
        <title>Virus Genomes from Deep Sea Sediments Expand the Ocean Megavirome and Support Independent Origins of Viral Gigantism.</title>
        <authorList>
            <person name="Backstrom D."/>
            <person name="Yutin N."/>
            <person name="Jorgensen S.L."/>
            <person name="Dharamshi J."/>
            <person name="Homa F."/>
            <person name="Zaremba-Niedwiedzka K."/>
            <person name="Spang A."/>
            <person name="Wolf Y.I."/>
            <person name="Koonin E.V."/>
            <person name="Ettema T.J."/>
        </authorList>
    </citation>
    <scope>NUCLEOTIDE SEQUENCE</scope>
</reference>
<evidence type="ECO:0000313" key="1">
    <source>
        <dbReference type="EMBL" id="QBK88083.1"/>
    </source>
</evidence>